<keyword evidence="2" id="KW-1133">Transmembrane helix</keyword>
<evidence type="ECO:0000313" key="3">
    <source>
        <dbReference type="EMBL" id="TCP93271.1"/>
    </source>
</evidence>
<dbReference type="Proteomes" id="UP000295763">
    <property type="component" value="Unassembled WGS sequence"/>
</dbReference>
<keyword evidence="2" id="KW-0472">Membrane</keyword>
<name>A0A4R2SWL2_9PAST</name>
<dbReference type="AlphaFoldDB" id="A0A4R2SWL2"/>
<protein>
    <submittedName>
        <fullName evidence="3">Uncharacterized protein</fullName>
    </submittedName>
</protein>
<feature type="coiled-coil region" evidence="1">
    <location>
        <begin position="297"/>
        <end position="331"/>
    </location>
</feature>
<feature type="coiled-coil region" evidence="1">
    <location>
        <begin position="246"/>
        <end position="273"/>
    </location>
</feature>
<proteinExistence type="predicted"/>
<comment type="caution">
    <text evidence="3">The sequence shown here is derived from an EMBL/GenBank/DDBJ whole genome shotgun (WGS) entry which is preliminary data.</text>
</comment>
<accession>A0A4R2SWL2</accession>
<sequence length="484" mass="55662">MSEKSIQTAQYVGYGMIGSADGYQYSVEGVENTLHLVQQWDLSGEGARAMPTPNKENIVLPLYCVQRLEYQGKPVYGVAQYHTFRQKGSHRSGTYLGAFVETITVALDSNAVFEMLKTLVQYQLQHFVDFSHQTYQSGIFGKPCPDLPILEKWELKVAATTLFNATDHELFIPLEANEQRIEVFNLLHQTKLIEQYGKIYFSANPEISQYLQKSPQIEKLSPAYLKVLGQQADRFTQKFAQYANAYQKEKQGKEQIEQRYQELMQTMQTQIDAQVNSKIGAFQESVNQEKSRLNVHIAQLAENEKMQQNKINELNQHIRETETQNREKNNALVKIASLLNNLDQKGIASVGLVRKEELDSLKQQLNATERQQQLYLNSKDQEIANLNAYIQELKKPDFLKWLFAGLCSIFFILSCILGVMQYSNDDANKLKESTNKVEQLKNKNTELEKINKDQKIKIEELERNQSRVTEQELKQSPNRAIQGK</sequence>
<reference evidence="3 4" key="1">
    <citation type="submission" date="2019-03" db="EMBL/GenBank/DDBJ databases">
        <title>Genomic Encyclopedia of Type Strains, Phase IV (KMG-IV): sequencing the most valuable type-strain genomes for metagenomic binning, comparative biology and taxonomic classification.</title>
        <authorList>
            <person name="Goeker M."/>
        </authorList>
    </citation>
    <scope>NUCLEOTIDE SEQUENCE [LARGE SCALE GENOMIC DNA]</scope>
    <source>
        <strain evidence="3 4">DSM 28404</strain>
    </source>
</reference>
<keyword evidence="2" id="KW-0812">Transmembrane</keyword>
<keyword evidence="4" id="KW-1185">Reference proteome</keyword>
<organism evidence="3 4">
    <name type="scientific">Cricetibacter osteomyelitidis</name>
    <dbReference type="NCBI Taxonomy" id="1521931"/>
    <lineage>
        <taxon>Bacteria</taxon>
        <taxon>Pseudomonadati</taxon>
        <taxon>Pseudomonadota</taxon>
        <taxon>Gammaproteobacteria</taxon>
        <taxon>Pasteurellales</taxon>
        <taxon>Pasteurellaceae</taxon>
        <taxon>Cricetibacter</taxon>
    </lineage>
</organism>
<feature type="transmembrane region" description="Helical" evidence="2">
    <location>
        <begin position="401"/>
        <end position="422"/>
    </location>
</feature>
<feature type="coiled-coil region" evidence="1">
    <location>
        <begin position="423"/>
        <end position="471"/>
    </location>
</feature>
<gene>
    <name evidence="3" type="ORF">EDC44_12226</name>
</gene>
<dbReference type="EMBL" id="SLYB01000022">
    <property type="protein sequence ID" value="TCP93271.1"/>
    <property type="molecule type" value="Genomic_DNA"/>
</dbReference>
<evidence type="ECO:0000313" key="4">
    <source>
        <dbReference type="Proteomes" id="UP000295763"/>
    </source>
</evidence>
<keyword evidence="1" id="KW-0175">Coiled coil</keyword>
<evidence type="ECO:0000256" key="1">
    <source>
        <dbReference type="SAM" id="Coils"/>
    </source>
</evidence>
<evidence type="ECO:0000256" key="2">
    <source>
        <dbReference type="SAM" id="Phobius"/>
    </source>
</evidence>